<sequence>MAEKLSRKDLLQLKADRDESEAQLRAATDAARERFAPLNLTKEAAEHVTVKAKSAASATAEGAKKHKWKLIGGAVLASAALAYLPVKNLLAKRNPPS</sequence>
<evidence type="ECO:0000313" key="2">
    <source>
        <dbReference type="Proteomes" id="UP001302429"/>
    </source>
</evidence>
<dbReference type="AlphaFoldDB" id="A0AA97HZQ5"/>
<organism evidence="1 2">
    <name type="scientific">Alterisphingorhabdus coralli</name>
    <dbReference type="NCBI Taxonomy" id="3071408"/>
    <lineage>
        <taxon>Bacteria</taxon>
        <taxon>Pseudomonadati</taxon>
        <taxon>Pseudomonadota</taxon>
        <taxon>Alphaproteobacteria</taxon>
        <taxon>Sphingomonadales</taxon>
        <taxon>Sphingomonadaceae</taxon>
        <taxon>Alterisphingorhabdus (ex Yan et al. 2024)</taxon>
    </lineage>
</organism>
<proteinExistence type="predicted"/>
<protein>
    <recommendedName>
        <fullName evidence="3">DUF3618 domain-containing protein</fullName>
    </recommendedName>
</protein>
<dbReference type="KEGG" id="acoa:RB602_09480"/>
<dbReference type="RefSeq" id="WP_317080317.1">
    <property type="nucleotide sequence ID" value="NZ_CP136594.1"/>
</dbReference>
<reference evidence="1 2" key="1">
    <citation type="submission" date="2023-10" db="EMBL/GenBank/DDBJ databases">
        <title>Complete genome sequence of a Sphingomonadaceae bacterium.</title>
        <authorList>
            <person name="Yan C."/>
        </authorList>
    </citation>
    <scope>NUCLEOTIDE SEQUENCE [LARGE SCALE GENOMIC DNA]</scope>
    <source>
        <strain evidence="1 2">SCSIO 66989</strain>
    </source>
</reference>
<dbReference type="Proteomes" id="UP001302429">
    <property type="component" value="Chromosome"/>
</dbReference>
<keyword evidence="2" id="KW-1185">Reference proteome</keyword>
<evidence type="ECO:0000313" key="1">
    <source>
        <dbReference type="EMBL" id="WOE74087.1"/>
    </source>
</evidence>
<evidence type="ECO:0008006" key="3">
    <source>
        <dbReference type="Google" id="ProtNLM"/>
    </source>
</evidence>
<accession>A0AA97HZQ5</accession>
<dbReference type="EMBL" id="CP136594">
    <property type="protein sequence ID" value="WOE74087.1"/>
    <property type="molecule type" value="Genomic_DNA"/>
</dbReference>
<gene>
    <name evidence="1" type="ORF">RB602_09480</name>
</gene>
<name>A0AA97HZQ5_9SPHN</name>